<comment type="subcellular location">
    <subcellularLocation>
        <location evidence="1">Cell membrane</location>
    </subcellularLocation>
</comment>
<dbReference type="GO" id="GO:0005886">
    <property type="term" value="C:plasma membrane"/>
    <property type="evidence" value="ECO:0007669"/>
    <property type="project" value="UniProtKB-SubCell"/>
</dbReference>
<keyword evidence="10" id="KW-1185">Reference proteome</keyword>
<keyword evidence="6" id="KW-1015">Disulfide bond</keyword>
<evidence type="ECO:0000256" key="6">
    <source>
        <dbReference type="ARBA" id="ARBA00023157"/>
    </source>
</evidence>
<dbReference type="InterPro" id="IPR021040">
    <property type="entry name" value="LRRC8_Pannexin-like"/>
</dbReference>
<dbReference type="AlphaFoldDB" id="A0A673HKQ9"/>
<keyword evidence="5 7" id="KW-0472">Membrane</keyword>
<evidence type="ECO:0000256" key="1">
    <source>
        <dbReference type="ARBA" id="ARBA00004236"/>
    </source>
</evidence>
<reference evidence="9" key="2">
    <citation type="submission" date="2025-09" db="UniProtKB">
        <authorList>
            <consortium name="Ensembl"/>
        </authorList>
    </citation>
    <scope>IDENTIFICATION</scope>
</reference>
<feature type="transmembrane region" description="Helical" evidence="7">
    <location>
        <begin position="31"/>
        <end position="53"/>
    </location>
</feature>
<organism evidence="9 10">
    <name type="scientific">Sinocyclocheilus rhinocerous</name>
    <dbReference type="NCBI Taxonomy" id="307959"/>
    <lineage>
        <taxon>Eukaryota</taxon>
        <taxon>Metazoa</taxon>
        <taxon>Chordata</taxon>
        <taxon>Craniata</taxon>
        <taxon>Vertebrata</taxon>
        <taxon>Euteleostomi</taxon>
        <taxon>Actinopterygii</taxon>
        <taxon>Neopterygii</taxon>
        <taxon>Teleostei</taxon>
        <taxon>Ostariophysi</taxon>
        <taxon>Cypriniformes</taxon>
        <taxon>Cyprinidae</taxon>
        <taxon>Cyprininae</taxon>
        <taxon>Sinocyclocheilus</taxon>
    </lineage>
</organism>
<name>A0A673HKQ9_9TELE</name>
<protein>
    <recommendedName>
        <fullName evidence="8">LRRC8 pannexin-like TM region domain-containing protein</fullName>
    </recommendedName>
</protein>
<evidence type="ECO:0000259" key="8">
    <source>
        <dbReference type="Pfam" id="PF12534"/>
    </source>
</evidence>
<proteinExistence type="predicted"/>
<sequence length="70" mass="8059">MIPVNEFRSITSEQNPQFRVLKPWWDVLSEYLGIAMLMMGVFGCTLQVSSVSLENENCVIIYSMSFSFFP</sequence>
<accession>A0A673HKQ9</accession>
<dbReference type="Proteomes" id="UP000472270">
    <property type="component" value="Unassembled WGS sequence"/>
</dbReference>
<keyword evidence="4 7" id="KW-1133">Transmembrane helix</keyword>
<evidence type="ECO:0000313" key="9">
    <source>
        <dbReference type="Ensembl" id="ENSSRHP00000026129.1"/>
    </source>
</evidence>
<feature type="domain" description="LRRC8 pannexin-like TM region" evidence="8">
    <location>
        <begin position="1"/>
        <end position="51"/>
    </location>
</feature>
<dbReference type="Pfam" id="PF12534">
    <property type="entry name" value="Pannexin_like"/>
    <property type="match status" value="1"/>
</dbReference>
<reference evidence="9" key="1">
    <citation type="submission" date="2025-08" db="UniProtKB">
        <authorList>
            <consortium name="Ensembl"/>
        </authorList>
    </citation>
    <scope>IDENTIFICATION</scope>
</reference>
<evidence type="ECO:0000256" key="5">
    <source>
        <dbReference type="ARBA" id="ARBA00023136"/>
    </source>
</evidence>
<evidence type="ECO:0000256" key="7">
    <source>
        <dbReference type="SAM" id="Phobius"/>
    </source>
</evidence>
<dbReference type="Ensembl" id="ENSSRHT00000026907.1">
    <property type="protein sequence ID" value="ENSSRHP00000026129.1"/>
    <property type="gene ID" value="ENSSRHG00000013677.1"/>
</dbReference>
<keyword evidence="2" id="KW-1003">Cell membrane</keyword>
<evidence type="ECO:0000313" key="10">
    <source>
        <dbReference type="Proteomes" id="UP000472270"/>
    </source>
</evidence>
<evidence type="ECO:0000256" key="2">
    <source>
        <dbReference type="ARBA" id="ARBA00022475"/>
    </source>
</evidence>
<evidence type="ECO:0000256" key="4">
    <source>
        <dbReference type="ARBA" id="ARBA00022989"/>
    </source>
</evidence>
<keyword evidence="3 7" id="KW-0812">Transmembrane</keyword>
<evidence type="ECO:0000256" key="3">
    <source>
        <dbReference type="ARBA" id="ARBA00022692"/>
    </source>
</evidence>